<dbReference type="VEuPathDB" id="FungiDB:P170DRAFT_444523"/>
<dbReference type="GO" id="GO:0005524">
    <property type="term" value="F:ATP binding"/>
    <property type="evidence" value="ECO:0007669"/>
    <property type="project" value="UniProtKB-KW"/>
</dbReference>
<feature type="binding site" evidence="6">
    <location>
        <position position="113"/>
    </location>
    <ligand>
        <name>L-glutamine</name>
        <dbReference type="ChEBI" id="CHEBI:58359"/>
    </ligand>
</feature>
<dbReference type="InterPro" id="IPR014729">
    <property type="entry name" value="Rossmann-like_a/b/a_fold"/>
</dbReference>
<dbReference type="GO" id="GO:0004066">
    <property type="term" value="F:asparagine synthase (glutamine-hydrolyzing) activity"/>
    <property type="evidence" value="ECO:0007669"/>
    <property type="project" value="InterPro"/>
</dbReference>
<evidence type="ECO:0000256" key="3">
    <source>
        <dbReference type="ARBA" id="ARBA00022840"/>
    </source>
</evidence>
<dbReference type="InterPro" id="IPR051786">
    <property type="entry name" value="ASN_synthetase/amidase"/>
</dbReference>
<keyword evidence="3 5" id="KW-0067">ATP-binding</keyword>
<dbReference type="STRING" id="1392250.A0A2I2GI70"/>
<dbReference type="InterPro" id="IPR001962">
    <property type="entry name" value="Asn_synthase"/>
</dbReference>
<accession>A0A2I2GI70</accession>
<evidence type="ECO:0000256" key="6">
    <source>
        <dbReference type="PIRSR" id="PIRSR001589-2"/>
    </source>
</evidence>
<comment type="caution">
    <text evidence="9">The sequence shown here is derived from an EMBL/GenBank/DDBJ whole genome shotgun (WGS) entry which is preliminary data.</text>
</comment>
<dbReference type="CDD" id="cd00712">
    <property type="entry name" value="AsnB"/>
    <property type="match status" value="1"/>
</dbReference>
<reference evidence="9 10" key="1">
    <citation type="submission" date="2016-12" db="EMBL/GenBank/DDBJ databases">
        <title>The genomes of Aspergillus section Nigri reveals drivers in fungal speciation.</title>
        <authorList>
            <consortium name="DOE Joint Genome Institute"/>
            <person name="Vesth T.C."/>
            <person name="Nybo J."/>
            <person name="Theobald S."/>
            <person name="Brandl J."/>
            <person name="Frisvad J.C."/>
            <person name="Nielsen K.F."/>
            <person name="Lyhne E.K."/>
            <person name="Kogle M.E."/>
            <person name="Kuo A."/>
            <person name="Riley R."/>
            <person name="Clum A."/>
            <person name="Nolan M."/>
            <person name="Lipzen A."/>
            <person name="Salamov A."/>
            <person name="Henrissat B."/>
            <person name="Wiebenga A."/>
            <person name="De Vries R.P."/>
            <person name="Grigoriev I.V."/>
            <person name="Mortensen U.H."/>
            <person name="Andersen M.R."/>
            <person name="Baker S.E."/>
        </authorList>
    </citation>
    <scope>NUCLEOTIDE SEQUENCE [LARGE SCALE GENOMIC DNA]</scope>
    <source>
        <strain evidence="9 10">IBT 23096</strain>
    </source>
</reference>
<keyword evidence="4" id="KW-0315">Glutamine amidotransferase</keyword>
<evidence type="ECO:0000256" key="4">
    <source>
        <dbReference type="ARBA" id="ARBA00022962"/>
    </source>
</evidence>
<dbReference type="PANTHER" id="PTHR43284:SF1">
    <property type="entry name" value="ASPARAGINE SYNTHETASE"/>
    <property type="match status" value="1"/>
</dbReference>
<evidence type="ECO:0000313" key="10">
    <source>
        <dbReference type="Proteomes" id="UP000234275"/>
    </source>
</evidence>
<gene>
    <name evidence="9" type="ORF">P170DRAFT_444523</name>
</gene>
<comment type="similarity">
    <text evidence="1">Belongs to the asparagine synthetase family.</text>
</comment>
<feature type="region of interest" description="Disordered" evidence="7">
    <location>
        <begin position="415"/>
        <end position="434"/>
    </location>
</feature>
<dbReference type="Gene3D" id="3.60.20.10">
    <property type="entry name" value="Glutamine Phosphoribosylpyrophosphate, subunit 1, domain 1"/>
    <property type="match status" value="1"/>
</dbReference>
<dbReference type="InterPro" id="IPR029055">
    <property type="entry name" value="Ntn_hydrolases_N"/>
</dbReference>
<dbReference type="SUPFAM" id="SSF56235">
    <property type="entry name" value="N-terminal nucleophile aminohydrolases (Ntn hydrolases)"/>
    <property type="match status" value="1"/>
</dbReference>
<evidence type="ECO:0000313" key="9">
    <source>
        <dbReference type="EMBL" id="PLB52564.1"/>
    </source>
</evidence>
<evidence type="ECO:0000256" key="1">
    <source>
        <dbReference type="ARBA" id="ARBA00005752"/>
    </source>
</evidence>
<dbReference type="AlphaFoldDB" id="A0A2I2GI70"/>
<dbReference type="PROSITE" id="PS51278">
    <property type="entry name" value="GATASE_TYPE_2"/>
    <property type="match status" value="1"/>
</dbReference>
<feature type="binding site" evidence="6">
    <location>
        <position position="316"/>
    </location>
    <ligand>
        <name>ATP</name>
        <dbReference type="ChEBI" id="CHEBI:30616"/>
    </ligand>
</feature>
<protein>
    <submittedName>
        <fullName evidence="9">Asparagine synthase</fullName>
    </submittedName>
</protein>
<evidence type="ECO:0000256" key="7">
    <source>
        <dbReference type="SAM" id="MobiDB-lite"/>
    </source>
</evidence>
<proteinExistence type="inferred from homology"/>
<dbReference type="OrthoDB" id="409189at2759"/>
<dbReference type="InterPro" id="IPR017932">
    <property type="entry name" value="GATase_2_dom"/>
</dbReference>
<name>A0A2I2GI70_9EURO</name>
<dbReference type="RefSeq" id="XP_024707866.1">
    <property type="nucleotide sequence ID" value="XM_024850638.1"/>
</dbReference>
<keyword evidence="2 5" id="KW-0547">Nucleotide-binding</keyword>
<dbReference type="GO" id="GO:0005829">
    <property type="term" value="C:cytosol"/>
    <property type="evidence" value="ECO:0007669"/>
    <property type="project" value="TreeGrafter"/>
</dbReference>
<dbReference type="Pfam" id="PF00733">
    <property type="entry name" value="Asn_synthase"/>
    <property type="match status" value="2"/>
</dbReference>
<organism evidence="9 10">
    <name type="scientific">Aspergillus steynii IBT 23096</name>
    <dbReference type="NCBI Taxonomy" id="1392250"/>
    <lineage>
        <taxon>Eukaryota</taxon>
        <taxon>Fungi</taxon>
        <taxon>Dikarya</taxon>
        <taxon>Ascomycota</taxon>
        <taxon>Pezizomycotina</taxon>
        <taxon>Eurotiomycetes</taxon>
        <taxon>Eurotiomycetidae</taxon>
        <taxon>Eurotiales</taxon>
        <taxon>Aspergillaceae</taxon>
        <taxon>Aspergillus</taxon>
        <taxon>Aspergillus subgen. Circumdati</taxon>
    </lineage>
</organism>
<dbReference type="Gene3D" id="3.40.50.620">
    <property type="entry name" value="HUPs"/>
    <property type="match status" value="2"/>
</dbReference>
<dbReference type="InterPro" id="IPR033738">
    <property type="entry name" value="AsnB_N"/>
</dbReference>
<feature type="domain" description="Glutamine amidotransferase type-2" evidence="8">
    <location>
        <begin position="2"/>
        <end position="222"/>
    </location>
</feature>
<dbReference type="SUPFAM" id="SSF52402">
    <property type="entry name" value="Adenine nucleotide alpha hydrolases-like"/>
    <property type="match status" value="1"/>
</dbReference>
<evidence type="ECO:0000259" key="8">
    <source>
        <dbReference type="PROSITE" id="PS51278"/>
    </source>
</evidence>
<keyword evidence="10" id="KW-1185">Reference proteome</keyword>
<dbReference type="CDD" id="cd01991">
    <property type="entry name" value="Asn_synthase_B_C"/>
    <property type="match status" value="1"/>
</dbReference>
<dbReference type="Pfam" id="PF13537">
    <property type="entry name" value="GATase_7"/>
    <property type="match status" value="1"/>
</dbReference>
<dbReference type="GeneID" id="36558337"/>
<dbReference type="Proteomes" id="UP000234275">
    <property type="component" value="Unassembled WGS sequence"/>
</dbReference>
<sequence length="674" mass="76885">MCGLSAFLNLQGRIESTPGLDEIPPTKGHVELEQSLDIIQHRGPDGRGLWLSPDRRVGLGHVRLSIVDLSPGGDQPFVDEEDGIYVVVNGELYGHEQYRRELANEYNFKGTSDCEIVIALYKHYGLSFLSHLRGEFALVLWDAKRERLFAARDRYGIKSLYYTIHENQLLVATEMKCFLKFGWKPQWCVETLRGHAWQFGHKTFFRGVYKVAPAHYLICEKYSSEIQQMMYWDTDYPDKRVLETRPEAEMIEGVRERLIEAVRIRLRADVPVGVYLSGGLDSSCVAGIIAHLMKHERAKLGSDDSGDVSLLRCFTIQFDKDSGADESDIAERTAEWLGAEFHPTPSWDVNGITKVAMSEKVHSLGLKVVLVGQGADEHFGGYNNFRPDAVQEPDLSWPASYLPDEEREKLWHDVQGSSGAVVSGSTETTSPSSTVRMVNHTQTIRQLAKIGQLPFLPWVDHYASAGDPETLLAESMDPRAREKMQTKWHPLHTSQYIWMKSYMPTISLRYVGDNVDMAYGVEGRLPFLDHHLNEYANQLPPSLKMKYDPATRSFNEKYILREAMRPFITDELYTRRKKPFSGPTQFKENGPIHRTFLRLLTKEDIEGLGFLDWGTIQSYLQRAFGGEDRVAFRKAVLIAQLLSSCSSLGSRRQSHPTMWFPFKSPYKADRYRVL</sequence>
<dbReference type="PANTHER" id="PTHR43284">
    <property type="entry name" value="ASPARAGINE SYNTHETASE (GLUTAMINE-HYDROLYZING)"/>
    <property type="match status" value="1"/>
</dbReference>
<evidence type="ECO:0000256" key="2">
    <source>
        <dbReference type="ARBA" id="ARBA00022741"/>
    </source>
</evidence>
<evidence type="ECO:0000256" key="5">
    <source>
        <dbReference type="PIRNR" id="PIRNR001589"/>
    </source>
</evidence>
<dbReference type="InterPro" id="IPR006426">
    <property type="entry name" value="Asn_synth_AEB"/>
</dbReference>
<dbReference type="PIRSF" id="PIRSF001589">
    <property type="entry name" value="Asn_synthetase_glu-h"/>
    <property type="match status" value="1"/>
</dbReference>
<dbReference type="NCBIfam" id="TIGR01536">
    <property type="entry name" value="asn_synth_AEB"/>
    <property type="match status" value="1"/>
</dbReference>
<dbReference type="EMBL" id="MSFO01000002">
    <property type="protein sequence ID" value="PLB52564.1"/>
    <property type="molecule type" value="Genomic_DNA"/>
</dbReference>
<dbReference type="GO" id="GO:0006529">
    <property type="term" value="P:asparagine biosynthetic process"/>
    <property type="evidence" value="ECO:0007669"/>
    <property type="project" value="InterPro"/>
</dbReference>